<proteinExistence type="inferred from homology"/>
<dbReference type="PANTHER" id="PTHR43540:SF9">
    <property type="entry name" value="FAMILY HYDROLASE, PUTATIVE (AFU_ORTHOLOGUE AFUA_2G08700)-RELATED"/>
    <property type="match status" value="1"/>
</dbReference>
<dbReference type="SUPFAM" id="SSF52499">
    <property type="entry name" value="Isochorismatase-like hydrolases"/>
    <property type="match status" value="1"/>
</dbReference>
<dbReference type="OrthoDB" id="167809at2759"/>
<dbReference type="GO" id="GO:0016787">
    <property type="term" value="F:hydrolase activity"/>
    <property type="evidence" value="ECO:0007669"/>
    <property type="project" value="UniProtKB-KW"/>
</dbReference>
<evidence type="ECO:0000313" key="5">
    <source>
        <dbReference type="Proteomes" id="UP000030653"/>
    </source>
</evidence>
<evidence type="ECO:0000256" key="1">
    <source>
        <dbReference type="ARBA" id="ARBA00006336"/>
    </source>
</evidence>
<dbReference type="Proteomes" id="UP000030653">
    <property type="component" value="Unassembled WGS sequence"/>
</dbReference>
<dbReference type="STRING" id="1858805.M5FZC0"/>
<keyword evidence="5" id="KW-1185">Reference proteome</keyword>
<reference evidence="4 5" key="1">
    <citation type="journal article" date="2012" name="Science">
        <title>The Paleozoic origin of enzymatic lignin decomposition reconstructed from 31 fungal genomes.</title>
        <authorList>
            <person name="Floudas D."/>
            <person name="Binder M."/>
            <person name="Riley R."/>
            <person name="Barry K."/>
            <person name="Blanchette R.A."/>
            <person name="Henrissat B."/>
            <person name="Martinez A.T."/>
            <person name="Otillar R."/>
            <person name="Spatafora J.W."/>
            <person name="Yadav J.S."/>
            <person name="Aerts A."/>
            <person name="Benoit I."/>
            <person name="Boyd A."/>
            <person name="Carlson A."/>
            <person name="Copeland A."/>
            <person name="Coutinho P.M."/>
            <person name="de Vries R.P."/>
            <person name="Ferreira P."/>
            <person name="Findley K."/>
            <person name="Foster B."/>
            <person name="Gaskell J."/>
            <person name="Glotzer D."/>
            <person name="Gorecki P."/>
            <person name="Heitman J."/>
            <person name="Hesse C."/>
            <person name="Hori C."/>
            <person name="Igarashi K."/>
            <person name="Jurgens J.A."/>
            <person name="Kallen N."/>
            <person name="Kersten P."/>
            <person name="Kohler A."/>
            <person name="Kuees U."/>
            <person name="Kumar T.K.A."/>
            <person name="Kuo A."/>
            <person name="LaButti K."/>
            <person name="Larrondo L.F."/>
            <person name="Lindquist E."/>
            <person name="Ling A."/>
            <person name="Lombard V."/>
            <person name="Lucas S."/>
            <person name="Lundell T."/>
            <person name="Martin R."/>
            <person name="McLaughlin D.J."/>
            <person name="Morgenstern I."/>
            <person name="Morin E."/>
            <person name="Murat C."/>
            <person name="Nagy L.G."/>
            <person name="Nolan M."/>
            <person name="Ohm R.A."/>
            <person name="Patyshakuliyeva A."/>
            <person name="Rokas A."/>
            <person name="Ruiz-Duenas F.J."/>
            <person name="Sabat G."/>
            <person name="Salamov A."/>
            <person name="Samejima M."/>
            <person name="Schmutz J."/>
            <person name="Slot J.C."/>
            <person name="St John F."/>
            <person name="Stenlid J."/>
            <person name="Sun H."/>
            <person name="Sun S."/>
            <person name="Syed K."/>
            <person name="Tsang A."/>
            <person name="Wiebenga A."/>
            <person name="Young D."/>
            <person name="Pisabarro A."/>
            <person name="Eastwood D.C."/>
            <person name="Martin F."/>
            <person name="Cullen D."/>
            <person name="Grigoriev I.V."/>
            <person name="Hibbett D.S."/>
        </authorList>
    </citation>
    <scope>NUCLEOTIDE SEQUENCE [LARGE SCALE GENOMIC DNA]</scope>
    <source>
        <strain evidence="4 5">DJM-731 SS1</strain>
    </source>
</reference>
<dbReference type="Gene3D" id="3.40.50.850">
    <property type="entry name" value="Isochorismatase-like"/>
    <property type="match status" value="1"/>
</dbReference>
<name>M5FZC0_DACPD</name>
<dbReference type="RefSeq" id="XP_040623750.1">
    <property type="nucleotide sequence ID" value="XM_040769367.1"/>
</dbReference>
<dbReference type="EMBL" id="JH795879">
    <property type="protein sequence ID" value="EJT96852.1"/>
    <property type="molecule type" value="Genomic_DNA"/>
</dbReference>
<keyword evidence="2 4" id="KW-0378">Hydrolase</keyword>
<evidence type="ECO:0000256" key="2">
    <source>
        <dbReference type="ARBA" id="ARBA00022801"/>
    </source>
</evidence>
<comment type="similarity">
    <text evidence="1">Belongs to the isochorismatase family.</text>
</comment>
<organism evidence="4 5">
    <name type="scientific">Dacryopinax primogenitus (strain DJM 731)</name>
    <name type="common">Brown rot fungus</name>
    <dbReference type="NCBI Taxonomy" id="1858805"/>
    <lineage>
        <taxon>Eukaryota</taxon>
        <taxon>Fungi</taxon>
        <taxon>Dikarya</taxon>
        <taxon>Basidiomycota</taxon>
        <taxon>Agaricomycotina</taxon>
        <taxon>Dacrymycetes</taxon>
        <taxon>Dacrymycetales</taxon>
        <taxon>Dacrymycetaceae</taxon>
        <taxon>Dacryopinax</taxon>
    </lineage>
</organism>
<dbReference type="AlphaFoldDB" id="M5FZC0"/>
<dbReference type="CDD" id="cd00431">
    <property type="entry name" value="cysteine_hydrolases"/>
    <property type="match status" value="1"/>
</dbReference>
<feature type="domain" description="Isochorismatase-like" evidence="3">
    <location>
        <begin position="75"/>
        <end position="273"/>
    </location>
</feature>
<dbReference type="InterPro" id="IPR000868">
    <property type="entry name" value="Isochorismatase-like_dom"/>
</dbReference>
<dbReference type="OMA" id="MNETIFA"/>
<dbReference type="PANTHER" id="PTHR43540">
    <property type="entry name" value="PEROXYUREIDOACRYLATE/UREIDOACRYLATE AMIDOHYDROLASE-RELATED"/>
    <property type="match status" value="1"/>
</dbReference>
<gene>
    <name evidence="4" type="ORF">DACRYDRAFT_112194</name>
</gene>
<evidence type="ECO:0000259" key="3">
    <source>
        <dbReference type="Pfam" id="PF00857"/>
    </source>
</evidence>
<dbReference type="InterPro" id="IPR050272">
    <property type="entry name" value="Isochorismatase-like_hydrls"/>
</dbReference>
<accession>M5FZC0</accession>
<protein>
    <submittedName>
        <fullName evidence="4">Isochorismatase hydrolase</fullName>
    </submittedName>
</protein>
<evidence type="ECO:0000313" key="4">
    <source>
        <dbReference type="EMBL" id="EJT96852.1"/>
    </source>
</evidence>
<sequence length="292" mass="32335">MPPSSYPGDSDTDIQRPLIEKLGVFLVKFGNHYNYWMLDTETNTFDLTRGGSKDAITFPTSARGNSSITIAPERSALVIIDMQKMNPRAELGRAAVGPTLDMIDAFRSNGMKIAWVQWGITEYDLKHLVSPALIYRFSGNKKAEGTSLCSEMGFVQNGTIDAGKKLCRGSWNAQAYGPLYDSYLKGKEMGTDFYFDKNSLSGLSGAMTPLEMWLRDSGITTLFFGGVNTDQCVWGTMKDSSFKGYDTIMVTDICATTSPEFATQMVLHNMHGRGWITNTGMILPVLWQVKTL</sequence>
<dbReference type="HOGENOM" id="CLU_068979_0_0_1"/>
<dbReference type="InterPro" id="IPR036380">
    <property type="entry name" value="Isochorismatase-like_sf"/>
</dbReference>
<dbReference type="Pfam" id="PF00857">
    <property type="entry name" value="Isochorismatase"/>
    <property type="match status" value="1"/>
</dbReference>
<dbReference type="GeneID" id="63684429"/>